<evidence type="ECO:0000256" key="1">
    <source>
        <dbReference type="SAM" id="MobiDB-lite"/>
    </source>
</evidence>
<organism evidence="2 3">
    <name type="scientific">Colletotrichum spaethianum</name>
    <dbReference type="NCBI Taxonomy" id="700344"/>
    <lineage>
        <taxon>Eukaryota</taxon>
        <taxon>Fungi</taxon>
        <taxon>Dikarya</taxon>
        <taxon>Ascomycota</taxon>
        <taxon>Pezizomycotina</taxon>
        <taxon>Sordariomycetes</taxon>
        <taxon>Hypocreomycetidae</taxon>
        <taxon>Glomerellales</taxon>
        <taxon>Glomerellaceae</taxon>
        <taxon>Colletotrichum</taxon>
        <taxon>Colletotrichum spaethianum species complex</taxon>
    </lineage>
</organism>
<proteinExistence type="predicted"/>
<name>A0AA37L1K1_9PEZI</name>
<feature type="region of interest" description="Disordered" evidence="1">
    <location>
        <begin position="54"/>
        <end position="91"/>
    </location>
</feature>
<feature type="compositionally biased region" description="Low complexity" evidence="1">
    <location>
        <begin position="63"/>
        <end position="91"/>
    </location>
</feature>
<feature type="compositionally biased region" description="Polar residues" evidence="1">
    <location>
        <begin position="10"/>
        <end position="33"/>
    </location>
</feature>
<dbReference type="Proteomes" id="UP001055115">
    <property type="component" value="Unassembled WGS sequence"/>
</dbReference>
<accession>A0AA37L1K1</accession>
<dbReference type="EMBL" id="BQXU01000001">
    <property type="protein sequence ID" value="GKT40006.1"/>
    <property type="molecule type" value="Genomic_DNA"/>
</dbReference>
<dbReference type="RefSeq" id="XP_049122356.1">
    <property type="nucleotide sequence ID" value="XM_049266399.1"/>
</dbReference>
<keyword evidence="3" id="KW-1185">Reference proteome</keyword>
<sequence>MEAQGIPLPQHQQYGPPQHAFSSQLDMAQQPATGRSGAFNMNGMANALPQAAMRHNPYAPGGQQQHQQQRFSPATSSPSMMPQMPQMAPQYPGQAAMPMGNPHYYMPHHPQMQHYYANQLSPTQQQARPNMGYYPNQMIMNHPQSSHVAQGYYYPPPSHYSQNQALQNSMVSAQYMGGSAIHSDPRVIPQIPNGIDHNGAHVPPSHKSSG</sequence>
<protein>
    <submittedName>
        <fullName evidence="2">Uncharacterized protein</fullName>
    </submittedName>
</protein>
<dbReference type="AlphaFoldDB" id="A0AA37L1K1"/>
<comment type="caution">
    <text evidence="2">The sequence shown here is derived from an EMBL/GenBank/DDBJ whole genome shotgun (WGS) entry which is preliminary data.</text>
</comment>
<evidence type="ECO:0000313" key="2">
    <source>
        <dbReference type="EMBL" id="GKT40006.1"/>
    </source>
</evidence>
<evidence type="ECO:0000313" key="3">
    <source>
        <dbReference type="Proteomes" id="UP001055115"/>
    </source>
</evidence>
<dbReference type="GeneID" id="73320989"/>
<reference evidence="2 3" key="1">
    <citation type="submission" date="2022-03" db="EMBL/GenBank/DDBJ databases">
        <title>Genome data of Colletotrichum spp.</title>
        <authorList>
            <person name="Utami Y.D."/>
            <person name="Hiruma K."/>
        </authorList>
    </citation>
    <scope>NUCLEOTIDE SEQUENCE [LARGE SCALE GENOMIC DNA]</scope>
    <source>
        <strain evidence="2 3">MAFF 239500</strain>
    </source>
</reference>
<gene>
    <name evidence="2" type="ORF">ColSpa_00187</name>
</gene>
<feature type="region of interest" description="Disordered" evidence="1">
    <location>
        <begin position="1"/>
        <end position="42"/>
    </location>
</feature>